<keyword evidence="3" id="KW-1185">Reference proteome</keyword>
<dbReference type="InterPro" id="IPR036255">
    <property type="entry name" value="YgfB-like_sf"/>
</dbReference>
<comment type="similarity">
    <text evidence="1">Belongs to the UPF0149 family.</text>
</comment>
<dbReference type="SUPFAM" id="SSF101327">
    <property type="entry name" value="YgfB-like"/>
    <property type="match status" value="1"/>
</dbReference>
<gene>
    <name evidence="2" type="ORF">NM686_002335</name>
</gene>
<accession>A0ABY7GLJ5</accession>
<dbReference type="PANTHER" id="PTHR37528:SF1">
    <property type="entry name" value="UPF0149 PROTEIN YGFB"/>
    <property type="match status" value="1"/>
</dbReference>
<name>A0ABY7GLJ5_9GAMM</name>
<dbReference type="NCBIfam" id="TIGR02292">
    <property type="entry name" value="ygfB_yecA"/>
    <property type="match status" value="1"/>
</dbReference>
<sequence length="174" mass="19489">MYQAVNAILEKHDADVGAAEAHGVAVGMLCVEVKADAANWLHQLFADEHALPDDDKSLLLNLFERTRDLLEPETEEFAFDLFLPDDDEPLNEQVEALRSWCEGFLFGVGYAQSNADWPGDSAEVMRDIVELTKIDSDVEGEEDEAALLEIHEYLRAAVLTVRDLFSEDKNAQLH</sequence>
<organism evidence="2 3">
    <name type="scientific">Methylomonas rapida</name>
    <dbReference type="NCBI Taxonomy" id="2963939"/>
    <lineage>
        <taxon>Bacteria</taxon>
        <taxon>Pseudomonadati</taxon>
        <taxon>Pseudomonadota</taxon>
        <taxon>Gammaproteobacteria</taxon>
        <taxon>Methylococcales</taxon>
        <taxon>Methylococcaceae</taxon>
        <taxon>Methylomonas</taxon>
    </lineage>
</organism>
<dbReference type="InterPro" id="IPR011978">
    <property type="entry name" value="YgfB-like"/>
</dbReference>
<reference evidence="2" key="1">
    <citation type="submission" date="2022-11" db="EMBL/GenBank/DDBJ databases">
        <title>Methylomonas rapida sp. nov., Carotenoid-Producing Obligate Methanotrophs with High Growth Characteristics and Biotechnological Potential.</title>
        <authorList>
            <person name="Tikhonova E.N."/>
            <person name="Suleimanov R.Z."/>
            <person name="Miroshnikov K."/>
            <person name="Oshkin I.Y."/>
            <person name="Belova S.E."/>
            <person name="Danilova O.V."/>
            <person name="Ashikhmin A."/>
            <person name="Konopkin A."/>
            <person name="But S.Y."/>
            <person name="Khmelenina V.N."/>
            <person name="Kuznetsov N."/>
            <person name="Pimenov N.V."/>
            <person name="Dedysh S.N."/>
        </authorList>
    </citation>
    <scope>NUCLEOTIDE SEQUENCE</scope>
    <source>
        <strain evidence="2">MP1</strain>
    </source>
</reference>
<dbReference type="EMBL" id="CP113517">
    <property type="protein sequence ID" value="WAR45367.1"/>
    <property type="molecule type" value="Genomic_DNA"/>
</dbReference>
<dbReference type="Pfam" id="PF03695">
    <property type="entry name" value="UPF0149"/>
    <property type="match status" value="1"/>
</dbReference>
<dbReference type="PANTHER" id="PTHR37528">
    <property type="entry name" value="UPF0149 PROTEIN YGFB"/>
    <property type="match status" value="1"/>
</dbReference>
<evidence type="ECO:0000256" key="1">
    <source>
        <dbReference type="ARBA" id="ARBA00038308"/>
    </source>
</evidence>
<protein>
    <submittedName>
        <fullName evidence="2">UPF0149 family protein</fullName>
    </submittedName>
</protein>
<evidence type="ECO:0000313" key="3">
    <source>
        <dbReference type="Proteomes" id="UP001162780"/>
    </source>
</evidence>
<dbReference type="RefSeq" id="WP_255190339.1">
    <property type="nucleotide sequence ID" value="NZ_CP113517.1"/>
</dbReference>
<proteinExistence type="inferred from homology"/>
<dbReference type="Proteomes" id="UP001162780">
    <property type="component" value="Chromosome"/>
</dbReference>
<evidence type="ECO:0000313" key="2">
    <source>
        <dbReference type="EMBL" id="WAR45367.1"/>
    </source>
</evidence>
<dbReference type="Gene3D" id="1.20.120.740">
    <property type="entry name" value="YgfB uncharacterised protein family UPF0149, PF03695"/>
    <property type="match status" value="1"/>
</dbReference>